<gene>
    <name evidence="8" type="ORF">PPACK8108_LOCUS24990</name>
</gene>
<dbReference type="Pfam" id="PF01248">
    <property type="entry name" value="Ribosomal_L7Ae"/>
    <property type="match status" value="1"/>
</dbReference>
<evidence type="ECO:0000256" key="3">
    <source>
        <dbReference type="ARBA" id="ARBA00023242"/>
    </source>
</evidence>
<comment type="caution">
    <text evidence="8">The sequence shown here is derived from an EMBL/GenBank/DDBJ whole genome shotgun (WGS) entry which is preliminary data.</text>
</comment>
<accession>A0AAV0BT11</accession>
<feature type="compositionally biased region" description="Basic and acidic residues" evidence="6">
    <location>
        <begin position="55"/>
        <end position="66"/>
    </location>
</feature>
<reference evidence="8" key="1">
    <citation type="submission" date="2022-06" db="EMBL/GenBank/DDBJ databases">
        <authorList>
            <consortium name="SYNGENTA / RWTH Aachen University"/>
        </authorList>
    </citation>
    <scope>NUCLEOTIDE SEQUENCE</scope>
</reference>
<dbReference type="GO" id="GO:0005840">
    <property type="term" value="C:ribosome"/>
    <property type="evidence" value="ECO:0007669"/>
    <property type="project" value="UniProtKB-KW"/>
</dbReference>
<dbReference type="EMBL" id="CALTRL010006138">
    <property type="protein sequence ID" value="CAH7689843.1"/>
    <property type="molecule type" value="Genomic_DNA"/>
</dbReference>
<keyword evidence="3 5" id="KW-0539">Nucleus</keyword>
<organism evidence="8 9">
    <name type="scientific">Phakopsora pachyrhizi</name>
    <name type="common">Asian soybean rust disease fungus</name>
    <dbReference type="NCBI Taxonomy" id="170000"/>
    <lineage>
        <taxon>Eukaryota</taxon>
        <taxon>Fungi</taxon>
        <taxon>Dikarya</taxon>
        <taxon>Basidiomycota</taxon>
        <taxon>Pucciniomycotina</taxon>
        <taxon>Pucciniomycetes</taxon>
        <taxon>Pucciniales</taxon>
        <taxon>Phakopsoraceae</taxon>
        <taxon>Phakopsora</taxon>
    </lineage>
</organism>
<comment type="subcellular location">
    <subcellularLocation>
        <location evidence="1 5">Nucleus</location>
        <location evidence="1 5">Nucleolus</location>
    </subcellularLocation>
</comment>
<dbReference type="Gene3D" id="3.30.1330.30">
    <property type="match status" value="1"/>
</dbReference>
<dbReference type="InterPro" id="IPR018492">
    <property type="entry name" value="Ribosomal_eL8/Nhp2"/>
</dbReference>
<feature type="compositionally biased region" description="Basic and acidic residues" evidence="6">
    <location>
        <begin position="1"/>
        <end position="11"/>
    </location>
</feature>
<dbReference type="GO" id="GO:0000398">
    <property type="term" value="P:mRNA splicing, via spliceosome"/>
    <property type="evidence" value="ECO:0007669"/>
    <property type="project" value="UniProtKB-UniRule"/>
</dbReference>
<dbReference type="InterPro" id="IPR029064">
    <property type="entry name" value="Ribosomal_eL30-like_sf"/>
</dbReference>
<comment type="similarity">
    <text evidence="2 5">Belongs to the eukaryotic ribosomal protein eL8 family.</text>
</comment>
<dbReference type="PRINTS" id="PR00883">
    <property type="entry name" value="NUCLEARHMG"/>
</dbReference>
<comment type="function">
    <text evidence="5">Required for ribosome biogenesis. Part of a complex which catalyzes pseudouridylation of rRNA. This involves the isomerization of uridine such that the ribose is subsequently attached to C5, instead of the normal N1. Pseudouridine ('psi') residues may serve to stabilize the conformation of rRNAs.</text>
</comment>
<dbReference type="Proteomes" id="UP001153365">
    <property type="component" value="Unassembled WGS sequence"/>
</dbReference>
<dbReference type="InterPro" id="IPR002415">
    <property type="entry name" value="H/ACA_rnp_Nhp2-like"/>
</dbReference>
<feature type="region of interest" description="Disordered" evidence="6">
    <location>
        <begin position="201"/>
        <end position="228"/>
    </location>
</feature>
<comment type="function">
    <text evidence="5">Common component of the spliceosome and rRNA processing machinery.</text>
</comment>
<evidence type="ECO:0000256" key="5">
    <source>
        <dbReference type="RuleBase" id="RU366039"/>
    </source>
</evidence>
<dbReference type="InterPro" id="IPR004038">
    <property type="entry name" value="Ribosomal_eL8/eL30/eS12/Gad45"/>
</dbReference>
<evidence type="ECO:0000313" key="9">
    <source>
        <dbReference type="Proteomes" id="UP001153365"/>
    </source>
</evidence>
<keyword evidence="4 5" id="KW-0687">Ribonucleoprotein</keyword>
<dbReference type="GO" id="GO:0031429">
    <property type="term" value="C:box H/ACA snoRNP complex"/>
    <property type="evidence" value="ECO:0007669"/>
    <property type="project" value="UniProtKB-UniRule"/>
</dbReference>
<dbReference type="SUPFAM" id="SSF55315">
    <property type="entry name" value="L30e-like"/>
    <property type="match status" value="1"/>
</dbReference>
<evidence type="ECO:0000256" key="6">
    <source>
        <dbReference type="SAM" id="MobiDB-lite"/>
    </source>
</evidence>
<proteinExistence type="inferred from homology"/>
<feature type="compositionally biased region" description="Basic residues" evidence="6">
    <location>
        <begin position="44"/>
        <end position="54"/>
    </location>
</feature>
<feature type="compositionally biased region" description="Polar residues" evidence="6">
    <location>
        <begin position="25"/>
        <end position="36"/>
    </location>
</feature>
<protein>
    <recommendedName>
        <fullName evidence="5">H/ACA ribonucleoprotein complex subunit 2</fullName>
    </recommendedName>
    <alternativeName>
        <fullName evidence="5">Nucleolar protein family A member 2</fullName>
    </alternativeName>
</protein>
<dbReference type="GO" id="GO:0031120">
    <property type="term" value="P:snRNA pseudouridine synthesis"/>
    <property type="evidence" value="ECO:0007669"/>
    <property type="project" value="UniProtKB-UniRule"/>
</dbReference>
<keyword evidence="5" id="KW-0694">RNA-binding</keyword>
<keyword evidence="9" id="KW-1185">Reference proteome</keyword>
<feature type="domain" description="Ribosomal protein eL8/eL30/eS12/Gadd45" evidence="7">
    <location>
        <begin position="106"/>
        <end position="192"/>
    </location>
</feature>
<evidence type="ECO:0000256" key="1">
    <source>
        <dbReference type="ARBA" id="ARBA00004604"/>
    </source>
</evidence>
<evidence type="ECO:0000256" key="4">
    <source>
        <dbReference type="ARBA" id="ARBA00023274"/>
    </source>
</evidence>
<dbReference type="GO" id="GO:0003723">
    <property type="term" value="F:RNA binding"/>
    <property type="evidence" value="ECO:0007669"/>
    <property type="project" value="UniProtKB-UniRule"/>
</dbReference>
<evidence type="ECO:0000259" key="7">
    <source>
        <dbReference type="Pfam" id="PF01248"/>
    </source>
</evidence>
<keyword evidence="8" id="KW-0689">Ribosomal protein</keyword>
<sequence>MDTTVTEKDPTLKSSKKRKSISTSNPEDSINQTDIQSEVESKEAKKKKKKKKNSKSKDKEKERENDDTSAMIVDEKGDSTNQGLRSQIDALSPIAHPLADKKFEKRVLKTVKKASKLRLIKRGVKAVVKALRKGEKGLVVMAGNISPVDILTHIPLLAEESGSGYIFVQTKESLGISSGTKRPTSCVMISSIDSLSEATKKKNAAKKESLISTDPSKAEKLKTEEEEYSKNYKSTLADTLQLDEEVV</sequence>
<dbReference type="AlphaFoldDB" id="A0AAV0BT11"/>
<evidence type="ECO:0000313" key="8">
    <source>
        <dbReference type="EMBL" id="CAH7689843.1"/>
    </source>
</evidence>
<dbReference type="PRINTS" id="PR00881">
    <property type="entry name" value="L7ARS6FAMILY"/>
</dbReference>
<evidence type="ECO:0000256" key="2">
    <source>
        <dbReference type="ARBA" id="ARBA00007337"/>
    </source>
</evidence>
<name>A0AAV0BT11_PHAPC</name>
<feature type="region of interest" description="Disordered" evidence="6">
    <location>
        <begin position="1"/>
        <end position="83"/>
    </location>
</feature>